<dbReference type="AlphaFoldDB" id="A0AAW1C2E0"/>
<dbReference type="PANTHER" id="PTHR15028">
    <property type="entry name" value="CD72-RELATED"/>
    <property type="match status" value="1"/>
</dbReference>
<dbReference type="PROSITE" id="PS50041">
    <property type="entry name" value="C_TYPE_LECTIN_2"/>
    <property type="match status" value="1"/>
</dbReference>
<evidence type="ECO:0000313" key="7">
    <source>
        <dbReference type="Proteomes" id="UP001474421"/>
    </source>
</evidence>
<dbReference type="GO" id="GO:0005886">
    <property type="term" value="C:plasma membrane"/>
    <property type="evidence" value="ECO:0007669"/>
    <property type="project" value="InterPro"/>
</dbReference>
<dbReference type="GO" id="GO:0005576">
    <property type="term" value="C:extracellular region"/>
    <property type="evidence" value="ECO:0007669"/>
    <property type="project" value="UniProtKB-SubCell"/>
</dbReference>
<comment type="caution">
    <text evidence="6">The sequence shown here is derived from an EMBL/GenBank/DDBJ whole genome shotgun (WGS) entry which is preliminary data.</text>
</comment>
<keyword evidence="4" id="KW-0472">Membrane</keyword>
<dbReference type="InterPro" id="IPR001304">
    <property type="entry name" value="C-type_lectin-like"/>
</dbReference>
<evidence type="ECO:0000313" key="6">
    <source>
        <dbReference type="EMBL" id="KAK9408709.1"/>
    </source>
</evidence>
<evidence type="ECO:0000256" key="2">
    <source>
        <dbReference type="ARBA" id="ARBA00022525"/>
    </source>
</evidence>
<organism evidence="6 7">
    <name type="scientific">Crotalus adamanteus</name>
    <name type="common">Eastern diamondback rattlesnake</name>
    <dbReference type="NCBI Taxonomy" id="8729"/>
    <lineage>
        <taxon>Eukaryota</taxon>
        <taxon>Metazoa</taxon>
        <taxon>Chordata</taxon>
        <taxon>Craniata</taxon>
        <taxon>Vertebrata</taxon>
        <taxon>Euteleostomi</taxon>
        <taxon>Lepidosauria</taxon>
        <taxon>Squamata</taxon>
        <taxon>Bifurcata</taxon>
        <taxon>Unidentata</taxon>
        <taxon>Episquamata</taxon>
        <taxon>Toxicofera</taxon>
        <taxon>Serpentes</taxon>
        <taxon>Colubroidea</taxon>
        <taxon>Viperidae</taxon>
        <taxon>Crotalinae</taxon>
        <taxon>Crotalus</taxon>
    </lineage>
</organism>
<dbReference type="EMBL" id="JAOTOJ010000002">
    <property type="protein sequence ID" value="KAK9408709.1"/>
    <property type="molecule type" value="Genomic_DNA"/>
</dbReference>
<keyword evidence="4" id="KW-1133">Transmembrane helix</keyword>
<dbReference type="SUPFAM" id="SSF56436">
    <property type="entry name" value="C-type lectin-like"/>
    <property type="match status" value="1"/>
</dbReference>
<gene>
    <name evidence="6" type="ORF">NXF25_007483</name>
</gene>
<comment type="subcellular location">
    <subcellularLocation>
        <location evidence="1">Secreted</location>
    </subcellularLocation>
</comment>
<feature type="transmembrane region" description="Helical" evidence="4">
    <location>
        <begin position="116"/>
        <end position="140"/>
    </location>
</feature>
<evidence type="ECO:0000256" key="1">
    <source>
        <dbReference type="ARBA" id="ARBA00004613"/>
    </source>
</evidence>
<dbReference type="GO" id="GO:0004888">
    <property type="term" value="F:transmembrane signaling receptor activity"/>
    <property type="evidence" value="ECO:0007669"/>
    <property type="project" value="InterPro"/>
</dbReference>
<evidence type="ECO:0000259" key="5">
    <source>
        <dbReference type="PROSITE" id="PS50041"/>
    </source>
</evidence>
<evidence type="ECO:0000256" key="3">
    <source>
        <dbReference type="SAM" id="MobiDB-lite"/>
    </source>
</evidence>
<dbReference type="InterPro" id="IPR039689">
    <property type="entry name" value="CD72"/>
</dbReference>
<accession>A0AAW1C2E0</accession>
<dbReference type="InterPro" id="IPR016186">
    <property type="entry name" value="C-type_lectin-like/link_sf"/>
</dbReference>
<evidence type="ECO:0000256" key="4">
    <source>
        <dbReference type="SAM" id="Phobius"/>
    </source>
</evidence>
<keyword evidence="7" id="KW-1185">Reference proteome</keyword>
<dbReference type="SMART" id="SM00034">
    <property type="entry name" value="CLECT"/>
    <property type="match status" value="1"/>
</dbReference>
<keyword evidence="4" id="KW-0812">Transmembrane</keyword>
<feature type="region of interest" description="Disordered" evidence="3">
    <location>
        <begin position="1"/>
        <end position="60"/>
    </location>
</feature>
<dbReference type="Gene3D" id="3.10.100.10">
    <property type="entry name" value="Mannose-Binding Protein A, subunit A"/>
    <property type="match status" value="1"/>
</dbReference>
<dbReference type="InterPro" id="IPR016187">
    <property type="entry name" value="CTDL_fold"/>
</dbReference>
<proteinExistence type="predicted"/>
<reference evidence="6 7" key="1">
    <citation type="journal article" date="2024" name="Proc. Natl. Acad. Sci. U.S.A.">
        <title>The genetic regulatory architecture and epigenomic basis for age-related changes in rattlesnake venom.</title>
        <authorList>
            <person name="Hogan M.P."/>
            <person name="Holding M.L."/>
            <person name="Nystrom G.S."/>
            <person name="Colston T.J."/>
            <person name="Bartlett D.A."/>
            <person name="Mason A.J."/>
            <person name="Ellsworth S.A."/>
            <person name="Rautsaw R.M."/>
            <person name="Lawrence K.C."/>
            <person name="Strickland J.L."/>
            <person name="He B."/>
            <person name="Fraser P."/>
            <person name="Margres M.J."/>
            <person name="Gilbert D.M."/>
            <person name="Gibbs H.L."/>
            <person name="Parkinson C.L."/>
            <person name="Rokyta D.R."/>
        </authorList>
    </citation>
    <scope>NUCLEOTIDE SEQUENCE [LARGE SCALE GENOMIC DNA]</scope>
    <source>
        <strain evidence="6">DRR0105</strain>
    </source>
</reference>
<sequence length="367" mass="41101">MFERVTYADLQFAGSRQEKSLGEEPDEGELTYENLQGPRAQGDLPPRATQGGEDQSLPQETPFQTGVTAAAQGLNTRKQQPAARTQSALVRGRQGCAGCPEWCVSPSGWSSRTRSVALGVLGIGLFLLSIISVSLGVQYLQASRQLQQASRDHTAKRQVLQAGLEESQHLLHLTEEELNSTRVALWQSRVAENQTRWQLQHQERLLYQTNHSLAVLRSERESLKANLSHATSCRQIGCCPKGWKLFRWKCLWISDTKRNWDGSKQACKDASSQLLILKEPWDAGVIWSSGSFEQSNHYWIGLKKSYSAFYWVDQFPAIGISDIPKCREANYKLNCAYLHEGALHLCSCDGRKKFICEKTATTSEPIG</sequence>
<dbReference type="Pfam" id="PF00059">
    <property type="entry name" value="Lectin_C"/>
    <property type="match status" value="1"/>
</dbReference>
<dbReference type="PANTHER" id="PTHR15028:SF6">
    <property type="entry name" value="B-CELL DIFFERENTIATION ANTIGEN CD72"/>
    <property type="match status" value="1"/>
</dbReference>
<protein>
    <submittedName>
        <fullName evidence="6">B-cell differentiation antigen CD72</fullName>
    </submittedName>
</protein>
<keyword evidence="2" id="KW-0964">Secreted</keyword>
<name>A0AAW1C2E0_CROAD</name>
<feature type="domain" description="C-type lectin" evidence="5">
    <location>
        <begin position="246"/>
        <end position="357"/>
    </location>
</feature>
<dbReference type="Proteomes" id="UP001474421">
    <property type="component" value="Unassembled WGS sequence"/>
</dbReference>